<dbReference type="InterPro" id="IPR019800">
    <property type="entry name" value="Glyco_hydro_3_AS"/>
</dbReference>
<accession>A0ABQ2USX5</accession>
<evidence type="ECO:0000256" key="6">
    <source>
        <dbReference type="ARBA" id="ARBA00023295"/>
    </source>
</evidence>
<evidence type="ECO:0000259" key="9">
    <source>
        <dbReference type="SMART" id="SM01217"/>
    </source>
</evidence>
<proteinExistence type="inferred from homology"/>
<dbReference type="InterPro" id="IPR002772">
    <property type="entry name" value="Glyco_hydro_3_C"/>
</dbReference>
<evidence type="ECO:0000313" key="10">
    <source>
        <dbReference type="EMBL" id="GGU49615.1"/>
    </source>
</evidence>
<dbReference type="PANTHER" id="PTHR30620">
    <property type="entry name" value="PERIPLASMIC BETA-GLUCOSIDASE-RELATED"/>
    <property type="match status" value="1"/>
</dbReference>
<evidence type="ECO:0000256" key="2">
    <source>
        <dbReference type="ARBA" id="ARBA00005336"/>
    </source>
</evidence>
<keyword evidence="11" id="KW-1185">Reference proteome</keyword>
<organism evidence="10 11">
    <name type="scientific">Streptomyces albospinus</name>
    <dbReference type="NCBI Taxonomy" id="285515"/>
    <lineage>
        <taxon>Bacteria</taxon>
        <taxon>Bacillati</taxon>
        <taxon>Actinomycetota</taxon>
        <taxon>Actinomycetes</taxon>
        <taxon>Kitasatosporales</taxon>
        <taxon>Streptomycetaceae</taxon>
        <taxon>Streptomyces</taxon>
    </lineage>
</organism>
<protein>
    <recommendedName>
        <fullName evidence="3">beta-glucosidase</fullName>
        <ecNumber evidence="3">3.2.1.21</ecNumber>
    </recommendedName>
</protein>
<dbReference type="SMART" id="SM01217">
    <property type="entry name" value="Fn3_like"/>
    <property type="match status" value="1"/>
</dbReference>
<evidence type="ECO:0000256" key="5">
    <source>
        <dbReference type="ARBA" id="ARBA00022801"/>
    </source>
</evidence>
<feature type="domain" description="Fibronectin type III-like" evidence="9">
    <location>
        <begin position="687"/>
        <end position="758"/>
    </location>
</feature>
<name>A0ABQ2USX5_9ACTN</name>
<dbReference type="Pfam" id="PF14310">
    <property type="entry name" value="Fn3-like"/>
    <property type="match status" value="1"/>
</dbReference>
<dbReference type="InterPro" id="IPR036881">
    <property type="entry name" value="Glyco_hydro_3_C_sf"/>
</dbReference>
<dbReference type="InterPro" id="IPR001764">
    <property type="entry name" value="Glyco_hydro_3_N"/>
</dbReference>
<keyword evidence="4" id="KW-0732">Signal</keyword>
<dbReference type="RefSeq" id="WP_189297158.1">
    <property type="nucleotide sequence ID" value="NZ_BMRP01000003.1"/>
</dbReference>
<evidence type="ECO:0000256" key="1">
    <source>
        <dbReference type="ARBA" id="ARBA00000448"/>
    </source>
</evidence>
<dbReference type="PANTHER" id="PTHR30620:SF16">
    <property type="entry name" value="LYSOSOMAL BETA GLUCOSIDASE"/>
    <property type="match status" value="1"/>
</dbReference>
<dbReference type="Proteomes" id="UP000654471">
    <property type="component" value="Unassembled WGS sequence"/>
</dbReference>
<dbReference type="PRINTS" id="PR00133">
    <property type="entry name" value="GLHYDRLASE3"/>
</dbReference>
<dbReference type="EC" id="3.2.1.21" evidence="3"/>
<dbReference type="PROSITE" id="PS00775">
    <property type="entry name" value="GLYCOSYL_HYDROL_F3"/>
    <property type="match status" value="1"/>
</dbReference>
<dbReference type="InterPro" id="IPR013783">
    <property type="entry name" value="Ig-like_fold"/>
</dbReference>
<dbReference type="SUPFAM" id="SSF51445">
    <property type="entry name" value="(Trans)glycosidases"/>
    <property type="match status" value="1"/>
</dbReference>
<dbReference type="EMBL" id="BMRP01000003">
    <property type="protein sequence ID" value="GGU49615.1"/>
    <property type="molecule type" value="Genomic_DNA"/>
</dbReference>
<feature type="region of interest" description="Disordered" evidence="8">
    <location>
        <begin position="33"/>
        <end position="54"/>
    </location>
</feature>
<evidence type="ECO:0000256" key="7">
    <source>
        <dbReference type="RuleBase" id="RU361161"/>
    </source>
</evidence>
<comment type="caution">
    <text evidence="10">The sequence shown here is derived from an EMBL/GenBank/DDBJ whole genome shotgun (WGS) entry which is preliminary data.</text>
</comment>
<evidence type="ECO:0000256" key="3">
    <source>
        <dbReference type="ARBA" id="ARBA00012744"/>
    </source>
</evidence>
<dbReference type="InterPro" id="IPR051915">
    <property type="entry name" value="Cellulose_Degrad_GH3"/>
</dbReference>
<dbReference type="InterPro" id="IPR017853">
    <property type="entry name" value="GH"/>
</dbReference>
<dbReference type="InterPro" id="IPR006311">
    <property type="entry name" value="TAT_signal"/>
</dbReference>
<comment type="catalytic activity">
    <reaction evidence="1">
        <text>Hydrolysis of terminal, non-reducing beta-D-glucosyl residues with release of beta-D-glucose.</text>
        <dbReference type="EC" id="3.2.1.21"/>
    </reaction>
</comment>
<dbReference type="InterPro" id="IPR026891">
    <property type="entry name" value="Fn3-like"/>
</dbReference>
<dbReference type="SUPFAM" id="SSF52279">
    <property type="entry name" value="Beta-D-glucan exohydrolase, C-terminal domain"/>
    <property type="match status" value="1"/>
</dbReference>
<sequence length="769" mass="80742">MSGLKRRSLLAAAGGTATTAGLLGAGAIPARGLPRTAGSTDGAGVPGRPPGPYDGTVRALLARMTLEEKLGQLQQLPWEYNTGPGGPGTKEVEQAARQGRLGSVLNIFGARASNALQKIAVEESRLGIPLLFGLDVIHGFWTTFPIPLAQAASFDPQVAVRDAEVSAKEARSHGVHWTFAPMMDVTHEPRWGRIAEGNGEDPYLTAAFAAAKVRGYQGSGLSATDRIAACAKHFVAYGGAEGGRDYNTVDVSEARLRNLYLPPFKAALDAGVATVMASFNTVGGVPAHANTHTLTDILKREWSFDGMVVSDWNGVEELIPHGVAEDGAQAARRALHAGVDMEMTSTTMVTYGKRLVREGKISEQRVDDAVSRILRLKFALGLFAHPYVDEGGEIGAPTPDARAAARTAAARSMVLLKNDKGVLPVGRSVGSIAVVGPFGDSGDLLGTWVMPPAAQKFPAVTVLDAVRKAVPGGAVRYERGVAAQGDDTGGIPAAVAAARSAEVTFVVVGEPAALSGEAAARSDIGLPGAQEKLIEAIARTGKPFAVVLVNGRPLTIGGWLGSAPAVLEAWHPGIEAGNAIADVLFGRVDPGGKLPVSFPRTAGQIPIHYNHENTGRPYDPDDKFTSKYLDLPDGPQFPFGHGLSYTTFHMGAPSLSTDRIAVSALREGDTVEVSVTVVNTGSRQGDEVVQLYVHDRAAAIAQPVRRLRGFRRVTLAPGSSRTVRFRLGAEDLGFWTHAPQGEFLLEPGAIDLYVGNNSATEGTCTLSLT</sequence>
<dbReference type="Gene3D" id="3.20.20.300">
    <property type="entry name" value="Glycoside hydrolase, family 3, N-terminal domain"/>
    <property type="match status" value="1"/>
</dbReference>
<dbReference type="Gene3D" id="2.60.40.10">
    <property type="entry name" value="Immunoglobulins"/>
    <property type="match status" value="1"/>
</dbReference>
<keyword evidence="5 7" id="KW-0378">Hydrolase</keyword>
<dbReference type="Pfam" id="PF00933">
    <property type="entry name" value="Glyco_hydro_3"/>
    <property type="match status" value="1"/>
</dbReference>
<comment type="similarity">
    <text evidence="2 7">Belongs to the glycosyl hydrolase 3 family.</text>
</comment>
<evidence type="ECO:0000313" key="11">
    <source>
        <dbReference type="Proteomes" id="UP000654471"/>
    </source>
</evidence>
<evidence type="ECO:0000256" key="8">
    <source>
        <dbReference type="SAM" id="MobiDB-lite"/>
    </source>
</evidence>
<reference evidence="11" key="1">
    <citation type="journal article" date="2019" name="Int. J. Syst. Evol. Microbiol.">
        <title>The Global Catalogue of Microorganisms (GCM) 10K type strain sequencing project: providing services to taxonomists for standard genome sequencing and annotation.</title>
        <authorList>
            <consortium name="The Broad Institute Genomics Platform"/>
            <consortium name="The Broad Institute Genome Sequencing Center for Infectious Disease"/>
            <person name="Wu L."/>
            <person name="Ma J."/>
        </authorList>
    </citation>
    <scope>NUCLEOTIDE SEQUENCE [LARGE SCALE GENOMIC DNA]</scope>
    <source>
        <strain evidence="11">JCM 3399</strain>
    </source>
</reference>
<dbReference type="Gene3D" id="3.40.50.1700">
    <property type="entry name" value="Glycoside hydrolase family 3 C-terminal domain"/>
    <property type="match status" value="1"/>
</dbReference>
<gene>
    <name evidence="10" type="primary">bglX</name>
    <name evidence="10" type="ORF">GCM10010211_12250</name>
</gene>
<keyword evidence="6 7" id="KW-0326">Glycosidase</keyword>
<dbReference type="PROSITE" id="PS51318">
    <property type="entry name" value="TAT"/>
    <property type="match status" value="1"/>
</dbReference>
<dbReference type="InterPro" id="IPR036962">
    <property type="entry name" value="Glyco_hydro_3_N_sf"/>
</dbReference>
<evidence type="ECO:0000256" key="4">
    <source>
        <dbReference type="ARBA" id="ARBA00022729"/>
    </source>
</evidence>
<dbReference type="Pfam" id="PF01915">
    <property type="entry name" value="Glyco_hydro_3_C"/>
    <property type="match status" value="1"/>
</dbReference>